<proteinExistence type="predicted"/>
<sequence>MSSPTNSRPTTPSEQLKTAYSPSIPSNIRRRRANSSASPLPSSPSLPSPPSPPPLLPLPTTSYTCPTPPPFLSPPSPPSPQKEFPPSTPPRNVGLKLKTSNEKTDWNDPTKLTKVIPKQSLKTENKRVSPSYSMFAPPLLALPSYDYTILLPNLLIGSLESAFQQEWPSKTDSCTGEEESKLSFHVLTHHSVLNLIILTSTFSPTLLTRIKTSLPGTTVTYISTSTPNYLPIASTYITSSCTMLVCSTGDRESAALTSYHLSKSKSGTQKEWMEWCERLRPSVDVEWWERVFGNKRKDSVDSELGDEESPKRPKKTEEEVTEGYNNEYSGRESPTPLLTPPPQGIELEWPCGLTVDCGLMSANNLDREVVRTGLTPMLQGLGGEVDGEFSL</sequence>
<reference evidence="3" key="1">
    <citation type="journal article" date="2023" name="Commun. Biol.">
        <title>Genome analysis of Parmales, the sister group of diatoms, reveals the evolutionary specialization of diatoms from phago-mixotrophs to photoautotrophs.</title>
        <authorList>
            <person name="Ban H."/>
            <person name="Sato S."/>
            <person name="Yoshikawa S."/>
            <person name="Yamada K."/>
            <person name="Nakamura Y."/>
            <person name="Ichinomiya M."/>
            <person name="Sato N."/>
            <person name="Blanc-Mathieu R."/>
            <person name="Endo H."/>
            <person name="Kuwata A."/>
            <person name="Ogata H."/>
        </authorList>
    </citation>
    <scope>NUCLEOTIDE SEQUENCE [LARGE SCALE GENOMIC DNA]</scope>
    <source>
        <strain evidence="3">NIES 3699</strain>
    </source>
</reference>
<feature type="compositionally biased region" description="Basic and acidic residues" evidence="1">
    <location>
        <begin position="308"/>
        <end position="318"/>
    </location>
</feature>
<feature type="compositionally biased region" description="Pro residues" evidence="1">
    <location>
        <begin position="66"/>
        <end position="80"/>
    </location>
</feature>
<evidence type="ECO:0000313" key="2">
    <source>
        <dbReference type="EMBL" id="GMI12224.1"/>
    </source>
</evidence>
<evidence type="ECO:0000313" key="3">
    <source>
        <dbReference type="Proteomes" id="UP001165160"/>
    </source>
</evidence>
<dbReference type="AlphaFoldDB" id="A0A9W7FHL1"/>
<evidence type="ECO:0000256" key="1">
    <source>
        <dbReference type="SAM" id="MobiDB-lite"/>
    </source>
</evidence>
<name>A0A9W7FHL1_9STRA</name>
<feature type="compositionally biased region" description="Basic and acidic residues" evidence="1">
    <location>
        <begin position="99"/>
        <end position="108"/>
    </location>
</feature>
<feature type="region of interest" description="Disordered" evidence="1">
    <location>
        <begin position="1"/>
        <end position="111"/>
    </location>
</feature>
<feature type="compositionally biased region" description="Pro residues" evidence="1">
    <location>
        <begin position="41"/>
        <end position="57"/>
    </location>
</feature>
<dbReference type="EMBL" id="BRXX01000441">
    <property type="protein sequence ID" value="GMI12224.1"/>
    <property type="molecule type" value="Genomic_DNA"/>
</dbReference>
<gene>
    <name evidence="2" type="ORF">TrVE_jg10481</name>
</gene>
<feature type="region of interest" description="Disordered" evidence="1">
    <location>
        <begin position="298"/>
        <end position="337"/>
    </location>
</feature>
<keyword evidence="3" id="KW-1185">Reference proteome</keyword>
<protein>
    <submittedName>
        <fullName evidence="2">Uncharacterized protein</fullName>
    </submittedName>
</protein>
<accession>A0A9W7FHL1</accession>
<organism evidence="2 3">
    <name type="scientific">Triparma verrucosa</name>
    <dbReference type="NCBI Taxonomy" id="1606542"/>
    <lineage>
        <taxon>Eukaryota</taxon>
        <taxon>Sar</taxon>
        <taxon>Stramenopiles</taxon>
        <taxon>Ochrophyta</taxon>
        <taxon>Bolidophyceae</taxon>
        <taxon>Parmales</taxon>
        <taxon>Triparmaceae</taxon>
        <taxon>Triparma</taxon>
    </lineage>
</organism>
<dbReference type="Proteomes" id="UP001165160">
    <property type="component" value="Unassembled WGS sequence"/>
</dbReference>
<comment type="caution">
    <text evidence="2">The sequence shown here is derived from an EMBL/GenBank/DDBJ whole genome shotgun (WGS) entry which is preliminary data.</text>
</comment>
<feature type="compositionally biased region" description="Low complexity" evidence="1">
    <location>
        <begin position="1"/>
        <end position="13"/>
    </location>
</feature>